<dbReference type="Pfam" id="PF13899">
    <property type="entry name" value="Thioredoxin_7"/>
    <property type="match status" value="1"/>
</dbReference>
<feature type="chain" id="PRO_5043392496" description="Thioredoxin family protein" evidence="2">
    <location>
        <begin position="21"/>
        <end position="146"/>
    </location>
</feature>
<dbReference type="EMBL" id="AP025314">
    <property type="protein sequence ID" value="BDD07845.1"/>
    <property type="molecule type" value="Genomic_DNA"/>
</dbReference>
<dbReference type="InterPro" id="IPR051099">
    <property type="entry name" value="AGR/TXD"/>
</dbReference>
<evidence type="ECO:0000256" key="2">
    <source>
        <dbReference type="SAM" id="SignalP"/>
    </source>
</evidence>
<protein>
    <recommendedName>
        <fullName evidence="5">Thioredoxin family protein</fullName>
    </recommendedName>
</protein>
<evidence type="ECO:0000256" key="1">
    <source>
        <dbReference type="ARBA" id="ARBA00022729"/>
    </source>
</evidence>
<dbReference type="SUPFAM" id="SSF52833">
    <property type="entry name" value="Thioredoxin-like"/>
    <property type="match status" value="1"/>
</dbReference>
<dbReference type="Proteomes" id="UP001348817">
    <property type="component" value="Chromosome"/>
</dbReference>
<evidence type="ECO:0008006" key="5">
    <source>
        <dbReference type="Google" id="ProtNLM"/>
    </source>
</evidence>
<dbReference type="AlphaFoldDB" id="A0AAU9D6Q2"/>
<sequence>MKYALIILLWICATTTQSFAQKWNTDFEKAKAEAMQTDRPILLVFQGSDWCAPCIKLEREVWNSPEFADYAKGNLVLLKADFPKRKKNALPKAQQEHNKLLAERYNKNGHFPLVVVLDKNGKTIRSFGYKKVSAKEYIKLIEGGKP</sequence>
<gene>
    <name evidence="3" type="ORF">FUAX_02770</name>
</gene>
<dbReference type="KEGG" id="fax:FUAX_02770"/>
<proteinExistence type="predicted"/>
<dbReference type="PANTHER" id="PTHR15337">
    <property type="entry name" value="ANTERIOR GRADIENT PROTEIN-RELATED"/>
    <property type="match status" value="1"/>
</dbReference>
<accession>A0AAU9D6Q2</accession>
<keyword evidence="1 2" id="KW-0732">Signal</keyword>
<reference evidence="3 4" key="1">
    <citation type="submission" date="2021-12" db="EMBL/GenBank/DDBJ databases">
        <title>Genome sequencing of bacteria with rrn-lacking chromosome and rrn-plasmid.</title>
        <authorList>
            <person name="Anda M."/>
            <person name="Iwasaki W."/>
        </authorList>
    </citation>
    <scope>NUCLEOTIDE SEQUENCE [LARGE SCALE GENOMIC DNA]</scope>
    <source>
        <strain evidence="3 4">DSM 100852</strain>
    </source>
</reference>
<dbReference type="InterPro" id="IPR036249">
    <property type="entry name" value="Thioredoxin-like_sf"/>
</dbReference>
<name>A0AAU9D6Q2_9BACT</name>
<keyword evidence="4" id="KW-1185">Reference proteome</keyword>
<dbReference type="PANTHER" id="PTHR15337:SF11">
    <property type="entry name" value="THIOREDOXIN DOMAIN-CONTAINING PROTEIN"/>
    <property type="match status" value="1"/>
</dbReference>
<feature type="signal peptide" evidence="2">
    <location>
        <begin position="1"/>
        <end position="20"/>
    </location>
</feature>
<organism evidence="3 4">
    <name type="scientific">Fulvitalea axinellae</name>
    <dbReference type="NCBI Taxonomy" id="1182444"/>
    <lineage>
        <taxon>Bacteria</taxon>
        <taxon>Pseudomonadati</taxon>
        <taxon>Bacteroidota</taxon>
        <taxon>Cytophagia</taxon>
        <taxon>Cytophagales</taxon>
        <taxon>Persicobacteraceae</taxon>
        <taxon>Fulvitalea</taxon>
    </lineage>
</organism>
<evidence type="ECO:0000313" key="4">
    <source>
        <dbReference type="Proteomes" id="UP001348817"/>
    </source>
</evidence>
<dbReference type="Gene3D" id="3.40.30.10">
    <property type="entry name" value="Glutaredoxin"/>
    <property type="match status" value="1"/>
</dbReference>
<dbReference type="RefSeq" id="WP_338393144.1">
    <property type="nucleotide sequence ID" value="NZ_AP025314.1"/>
</dbReference>
<evidence type="ECO:0000313" key="3">
    <source>
        <dbReference type="EMBL" id="BDD07845.1"/>
    </source>
</evidence>